<dbReference type="Proteomes" id="UP001481413">
    <property type="component" value="Unassembled WGS sequence"/>
</dbReference>
<comment type="caution">
    <text evidence="6">The sequence shown here is derived from an EMBL/GenBank/DDBJ whole genome shotgun (WGS) entry which is preliminary data.</text>
</comment>
<dbReference type="Gene3D" id="1.10.150.130">
    <property type="match status" value="1"/>
</dbReference>
<dbReference type="RefSeq" id="WP_353294939.1">
    <property type="nucleotide sequence ID" value="NZ_BAABWH010000005.1"/>
</dbReference>
<dbReference type="InterPro" id="IPR025166">
    <property type="entry name" value="Integrase_DNA_bind_dom"/>
</dbReference>
<dbReference type="InterPro" id="IPR011010">
    <property type="entry name" value="DNA_brk_join_enz"/>
</dbReference>
<proteinExistence type="inferred from homology"/>
<protein>
    <submittedName>
        <fullName evidence="6">Tyrosine-type recombinase/integrase</fullName>
    </submittedName>
</protein>
<evidence type="ECO:0000259" key="5">
    <source>
        <dbReference type="PROSITE" id="PS51898"/>
    </source>
</evidence>
<accession>A0ABQ0A0A3</accession>
<evidence type="ECO:0000256" key="1">
    <source>
        <dbReference type="ARBA" id="ARBA00008857"/>
    </source>
</evidence>
<dbReference type="Pfam" id="PF13356">
    <property type="entry name" value="Arm-DNA-bind_3"/>
    <property type="match status" value="1"/>
</dbReference>
<dbReference type="InterPro" id="IPR010998">
    <property type="entry name" value="Integrase_recombinase_N"/>
</dbReference>
<evidence type="ECO:0000256" key="3">
    <source>
        <dbReference type="ARBA" id="ARBA00023125"/>
    </source>
</evidence>
<evidence type="ECO:0000256" key="2">
    <source>
        <dbReference type="ARBA" id="ARBA00022908"/>
    </source>
</evidence>
<sequence length="388" mass="44347">MALTDIVVRDAKPKDKAYKLSDAGGLYLWVAPTGLKSWRMKYRFQKREKVLTIGKYSDIGLKAARRLRDQAKDLLADGIDPSSHKRAQKLTEDDSAARFAEVAKHWHDRNTPKWSPRYTLKVWQTVEKRLLPALGNKPISDITSADTLAVLREMENQGIGETTRKVKNYLSAIFAYAIAEGRLENNPVTGITPALKAVPPATHQRSLPFHMMSDFISAIDNDGGHPVVKLGLKLLLLTMTRTGEVRFATWDEIDFEKRQWLIPAKRMKMRTDHLIPLSDQAIDILTQLKALTGHTRFVVRSPNTIDKPLSENAFLVLIKRIGFREYTTAHGLRATASTVLNENGFRPEVIEKQLAHEERNQVRKAYNRADYLEERREMLQWWSERLGL</sequence>
<evidence type="ECO:0000313" key="6">
    <source>
        <dbReference type="EMBL" id="GAA6145836.1"/>
    </source>
</evidence>
<dbReference type="InterPro" id="IPR002104">
    <property type="entry name" value="Integrase_catalytic"/>
</dbReference>
<dbReference type="PANTHER" id="PTHR30629:SF2">
    <property type="entry name" value="PROPHAGE INTEGRASE INTS-RELATED"/>
    <property type="match status" value="1"/>
</dbReference>
<dbReference type="Gene3D" id="1.10.443.10">
    <property type="entry name" value="Intergrase catalytic core"/>
    <property type="match status" value="1"/>
</dbReference>
<dbReference type="SUPFAM" id="SSF56349">
    <property type="entry name" value="DNA breaking-rejoining enzymes"/>
    <property type="match status" value="1"/>
</dbReference>
<dbReference type="InterPro" id="IPR013762">
    <property type="entry name" value="Integrase-like_cat_sf"/>
</dbReference>
<dbReference type="EMBL" id="BAABWH010000005">
    <property type="protein sequence ID" value="GAA6145836.1"/>
    <property type="molecule type" value="Genomic_DNA"/>
</dbReference>
<dbReference type="PROSITE" id="PS51898">
    <property type="entry name" value="TYR_RECOMBINASE"/>
    <property type="match status" value="1"/>
</dbReference>
<organism evidence="6 7">
    <name type="scientific">Thalassolituus maritimus</name>
    <dbReference type="NCBI Taxonomy" id="484498"/>
    <lineage>
        <taxon>Bacteria</taxon>
        <taxon>Pseudomonadati</taxon>
        <taxon>Pseudomonadota</taxon>
        <taxon>Gammaproteobacteria</taxon>
        <taxon>Oceanospirillales</taxon>
        <taxon>Oceanospirillaceae</taxon>
        <taxon>Thalassolituus</taxon>
    </lineage>
</organism>
<dbReference type="PANTHER" id="PTHR30629">
    <property type="entry name" value="PROPHAGE INTEGRASE"/>
    <property type="match status" value="1"/>
</dbReference>
<keyword evidence="3" id="KW-0238">DNA-binding</keyword>
<evidence type="ECO:0000313" key="7">
    <source>
        <dbReference type="Proteomes" id="UP001481413"/>
    </source>
</evidence>
<name>A0ABQ0A0A3_9GAMM</name>
<keyword evidence="7" id="KW-1185">Reference proteome</keyword>
<keyword evidence="2" id="KW-0229">DNA integration</keyword>
<dbReference type="Pfam" id="PF00589">
    <property type="entry name" value="Phage_integrase"/>
    <property type="match status" value="1"/>
</dbReference>
<keyword evidence="4" id="KW-0233">DNA recombination</keyword>
<dbReference type="InterPro" id="IPR038488">
    <property type="entry name" value="Integrase_DNA-bd_sf"/>
</dbReference>
<comment type="similarity">
    <text evidence="1">Belongs to the 'phage' integrase family.</text>
</comment>
<reference evidence="6 7" key="1">
    <citation type="submission" date="2024-04" db="EMBL/GenBank/DDBJ databases">
        <title>Draft genome sequence of Thalassolituus maritimus NBRC 116585.</title>
        <authorList>
            <person name="Miyakawa T."/>
            <person name="Kusuya Y."/>
            <person name="Miura T."/>
        </authorList>
    </citation>
    <scope>NUCLEOTIDE SEQUENCE [LARGE SCALE GENOMIC DNA]</scope>
    <source>
        <strain evidence="6 7">5NW40-0001</strain>
    </source>
</reference>
<dbReference type="CDD" id="cd00801">
    <property type="entry name" value="INT_P4_C"/>
    <property type="match status" value="1"/>
</dbReference>
<dbReference type="Gene3D" id="3.30.160.390">
    <property type="entry name" value="Integrase, DNA-binding domain"/>
    <property type="match status" value="1"/>
</dbReference>
<feature type="domain" description="Tyr recombinase" evidence="5">
    <location>
        <begin position="202"/>
        <end position="379"/>
    </location>
</feature>
<evidence type="ECO:0000256" key="4">
    <source>
        <dbReference type="ARBA" id="ARBA00023172"/>
    </source>
</evidence>
<dbReference type="Pfam" id="PF22022">
    <property type="entry name" value="Phage_int_M"/>
    <property type="match status" value="1"/>
</dbReference>
<dbReference type="InterPro" id="IPR053876">
    <property type="entry name" value="Phage_int_M"/>
</dbReference>
<dbReference type="InterPro" id="IPR050808">
    <property type="entry name" value="Phage_Integrase"/>
</dbReference>
<gene>
    <name evidence="6" type="ORF">NBRC116585_19540</name>
</gene>